<proteinExistence type="predicted"/>
<keyword evidence="1" id="KW-1133">Transmembrane helix</keyword>
<organism evidence="2 3">
    <name type="scientific">Litoribacillus peritrichatus</name>
    <dbReference type="NCBI Taxonomy" id="718191"/>
    <lineage>
        <taxon>Bacteria</taxon>
        <taxon>Pseudomonadati</taxon>
        <taxon>Pseudomonadota</taxon>
        <taxon>Gammaproteobacteria</taxon>
        <taxon>Oceanospirillales</taxon>
        <taxon>Oceanospirillaceae</taxon>
        <taxon>Litoribacillus</taxon>
    </lineage>
</organism>
<keyword evidence="1" id="KW-0472">Membrane</keyword>
<feature type="transmembrane region" description="Helical" evidence="1">
    <location>
        <begin position="12"/>
        <end position="34"/>
    </location>
</feature>
<name>A0ABP7M2Y5_9GAMM</name>
<accession>A0ABP7M2Y5</accession>
<evidence type="ECO:0000256" key="1">
    <source>
        <dbReference type="SAM" id="Phobius"/>
    </source>
</evidence>
<dbReference type="PROSITE" id="PS00409">
    <property type="entry name" value="PROKAR_NTER_METHYL"/>
    <property type="match status" value="1"/>
</dbReference>
<reference evidence="3" key="1">
    <citation type="journal article" date="2019" name="Int. J. Syst. Evol. Microbiol.">
        <title>The Global Catalogue of Microorganisms (GCM) 10K type strain sequencing project: providing services to taxonomists for standard genome sequencing and annotation.</title>
        <authorList>
            <consortium name="The Broad Institute Genomics Platform"/>
            <consortium name="The Broad Institute Genome Sequencing Center for Infectious Disease"/>
            <person name="Wu L."/>
            <person name="Ma J."/>
        </authorList>
    </citation>
    <scope>NUCLEOTIDE SEQUENCE [LARGE SCALE GENOMIC DNA]</scope>
    <source>
        <strain evidence="3">JCM 17551</strain>
    </source>
</reference>
<dbReference type="Pfam" id="PF16074">
    <property type="entry name" value="PilW"/>
    <property type="match status" value="1"/>
</dbReference>
<keyword evidence="3" id="KW-1185">Reference proteome</keyword>
<dbReference type="InterPro" id="IPR012902">
    <property type="entry name" value="N_methyl_site"/>
</dbReference>
<dbReference type="EMBL" id="BAABBN010000004">
    <property type="protein sequence ID" value="GAA3912961.1"/>
    <property type="molecule type" value="Genomic_DNA"/>
</dbReference>
<gene>
    <name evidence="2" type="ORF">GCM10022277_04580</name>
</gene>
<dbReference type="InterPro" id="IPR032092">
    <property type="entry name" value="PilW"/>
</dbReference>
<evidence type="ECO:0000313" key="2">
    <source>
        <dbReference type="EMBL" id="GAA3912961.1"/>
    </source>
</evidence>
<keyword evidence="1" id="KW-0812">Transmembrane</keyword>
<evidence type="ECO:0000313" key="3">
    <source>
        <dbReference type="Proteomes" id="UP001501565"/>
    </source>
</evidence>
<comment type="caution">
    <text evidence="2">The sequence shown here is derived from an EMBL/GenBank/DDBJ whole genome shotgun (WGS) entry which is preliminary data.</text>
</comment>
<protein>
    <recommendedName>
        <fullName evidence="4">Prepilin-type N-terminal cleavage/methylation domain-containing protein</fullName>
    </recommendedName>
</protein>
<sequence length="326" mass="36064">MKLPSLQKGITLIEVLIGSLLGFILSAAIMAAVINSNIVNRESMKSVEITENGRFLNSILRHDIANAGFYDALGDLPFGGASVDPCNRAIFSDSLEFPIQAFNDTDTPAMSAVTSCDLEVVDNTDVLVVRRASSLIEDSAALPDEYNFQADYQNFIIQRSTDPALFPFTNKQGAEDIRRYLVHIYYVSPCPEDDCSDGSATDSPTLKRLQLENGEFTQVVVAEGVEQFQVEYGIDRSGNGIPNESGVGLDDAYIDDPNDDEMQNIVSIRYYMIVRSTEESEEHKDSNSYDLGEFGIVTGESLGELYKRRLFMNLTRVVNIASKRES</sequence>
<dbReference type="Proteomes" id="UP001501565">
    <property type="component" value="Unassembled WGS sequence"/>
</dbReference>
<evidence type="ECO:0008006" key="4">
    <source>
        <dbReference type="Google" id="ProtNLM"/>
    </source>
</evidence>
<dbReference type="RefSeq" id="WP_344795066.1">
    <property type="nucleotide sequence ID" value="NZ_BAABBN010000004.1"/>
</dbReference>